<keyword evidence="6" id="KW-1185">Reference proteome</keyword>
<gene>
    <name evidence="5" type="ORF">GCM10010916_21790</name>
</gene>
<keyword evidence="1" id="KW-0805">Transcription regulation</keyword>
<protein>
    <submittedName>
        <fullName evidence="5">Transcriptional regulator</fullName>
    </submittedName>
</protein>
<dbReference type="SUPFAM" id="SSF48008">
    <property type="entry name" value="GntR ligand-binding domain-like"/>
    <property type="match status" value="1"/>
</dbReference>
<reference evidence="5" key="2">
    <citation type="submission" date="2020-09" db="EMBL/GenBank/DDBJ databases">
        <authorList>
            <person name="Sun Q."/>
            <person name="Zhou Y."/>
        </authorList>
    </citation>
    <scope>NUCLEOTIDE SEQUENCE</scope>
    <source>
        <strain evidence="5">CGMCC 1.12987</strain>
    </source>
</reference>
<evidence type="ECO:0000259" key="4">
    <source>
        <dbReference type="PROSITE" id="PS50949"/>
    </source>
</evidence>
<proteinExistence type="predicted"/>
<dbReference type="PANTHER" id="PTHR43537">
    <property type="entry name" value="TRANSCRIPTIONAL REGULATOR, GNTR FAMILY"/>
    <property type="match status" value="1"/>
</dbReference>
<evidence type="ECO:0000313" key="5">
    <source>
        <dbReference type="EMBL" id="GGG04418.1"/>
    </source>
</evidence>
<dbReference type="AlphaFoldDB" id="A0A917CYF8"/>
<evidence type="ECO:0000256" key="3">
    <source>
        <dbReference type="ARBA" id="ARBA00023163"/>
    </source>
</evidence>
<dbReference type="EMBL" id="BMGR01000006">
    <property type="protein sequence ID" value="GGG04418.1"/>
    <property type="molecule type" value="Genomic_DNA"/>
</dbReference>
<dbReference type="PROSITE" id="PS50949">
    <property type="entry name" value="HTH_GNTR"/>
    <property type="match status" value="1"/>
</dbReference>
<comment type="caution">
    <text evidence="5">The sequence shown here is derived from an EMBL/GenBank/DDBJ whole genome shotgun (WGS) entry which is preliminary data.</text>
</comment>
<evidence type="ECO:0000313" key="6">
    <source>
        <dbReference type="Proteomes" id="UP000644756"/>
    </source>
</evidence>
<dbReference type="Proteomes" id="UP000644756">
    <property type="component" value="Unassembled WGS sequence"/>
</dbReference>
<dbReference type="GO" id="GO:0003677">
    <property type="term" value="F:DNA binding"/>
    <property type="evidence" value="ECO:0007669"/>
    <property type="project" value="UniProtKB-KW"/>
</dbReference>
<dbReference type="InterPro" id="IPR036390">
    <property type="entry name" value="WH_DNA-bd_sf"/>
</dbReference>
<keyword evidence="2" id="KW-0238">DNA-binding</keyword>
<dbReference type="InterPro" id="IPR008920">
    <property type="entry name" value="TF_FadR/GntR_C"/>
</dbReference>
<dbReference type="PANTHER" id="PTHR43537:SF45">
    <property type="entry name" value="GNTR FAMILY REGULATORY PROTEIN"/>
    <property type="match status" value="1"/>
</dbReference>
<dbReference type="SMART" id="SM00895">
    <property type="entry name" value="FCD"/>
    <property type="match status" value="1"/>
</dbReference>
<accession>A0A917CYF8</accession>
<dbReference type="Gene3D" id="1.10.10.10">
    <property type="entry name" value="Winged helix-like DNA-binding domain superfamily/Winged helix DNA-binding domain"/>
    <property type="match status" value="1"/>
</dbReference>
<dbReference type="CDD" id="cd07377">
    <property type="entry name" value="WHTH_GntR"/>
    <property type="match status" value="1"/>
</dbReference>
<dbReference type="Pfam" id="PF07729">
    <property type="entry name" value="FCD"/>
    <property type="match status" value="1"/>
</dbReference>
<dbReference type="GO" id="GO:0003700">
    <property type="term" value="F:DNA-binding transcription factor activity"/>
    <property type="evidence" value="ECO:0007669"/>
    <property type="project" value="InterPro"/>
</dbReference>
<name>A0A917CYF8_9BACL</name>
<evidence type="ECO:0000256" key="2">
    <source>
        <dbReference type="ARBA" id="ARBA00023125"/>
    </source>
</evidence>
<dbReference type="InterPro" id="IPR036388">
    <property type="entry name" value="WH-like_DNA-bd_sf"/>
</dbReference>
<dbReference type="SMART" id="SM00345">
    <property type="entry name" value="HTH_GNTR"/>
    <property type="match status" value="1"/>
</dbReference>
<reference evidence="5" key="1">
    <citation type="journal article" date="2014" name="Int. J. Syst. Evol. Microbiol.">
        <title>Complete genome sequence of Corynebacterium casei LMG S-19264T (=DSM 44701T), isolated from a smear-ripened cheese.</title>
        <authorList>
            <consortium name="US DOE Joint Genome Institute (JGI-PGF)"/>
            <person name="Walter F."/>
            <person name="Albersmeier A."/>
            <person name="Kalinowski J."/>
            <person name="Ruckert C."/>
        </authorList>
    </citation>
    <scope>NUCLEOTIDE SEQUENCE</scope>
    <source>
        <strain evidence="5">CGMCC 1.12987</strain>
    </source>
</reference>
<keyword evidence="3" id="KW-0804">Transcription</keyword>
<dbReference type="Pfam" id="PF00392">
    <property type="entry name" value="GntR"/>
    <property type="match status" value="1"/>
</dbReference>
<feature type="domain" description="HTH gntR-type" evidence="4">
    <location>
        <begin position="13"/>
        <end position="80"/>
    </location>
</feature>
<organism evidence="5 6">
    <name type="scientific">Paenibacillus abyssi</name>
    <dbReference type="NCBI Taxonomy" id="1340531"/>
    <lineage>
        <taxon>Bacteria</taxon>
        <taxon>Bacillati</taxon>
        <taxon>Bacillota</taxon>
        <taxon>Bacilli</taxon>
        <taxon>Bacillales</taxon>
        <taxon>Paenibacillaceae</taxon>
        <taxon>Paenibacillus</taxon>
    </lineage>
</organism>
<sequence>MLELEMIKPDAGQSAREYAYQLLRDHIIRLKLKPGQPLSENELAAKLQISRTPVREALIRLSQEQLLEVLPQRGTYVSLIDLEQVEEARFVREQLEPAVVRLACGRFTADQRIQLESNLILFEKYVEEKDYSKLFDLDIRFHEILFTGSGKERTWAIVHSLNAHLSRIRMLSLASEYNWTTIIAQHREVVEAIKTKDADRGERVMREHVSLIVLDQEALIRAHPDYFKNSPQGGDT</sequence>
<dbReference type="InterPro" id="IPR011711">
    <property type="entry name" value="GntR_C"/>
</dbReference>
<dbReference type="SUPFAM" id="SSF46785">
    <property type="entry name" value="Winged helix' DNA-binding domain"/>
    <property type="match status" value="1"/>
</dbReference>
<evidence type="ECO:0000256" key="1">
    <source>
        <dbReference type="ARBA" id="ARBA00023015"/>
    </source>
</evidence>
<dbReference type="InterPro" id="IPR000524">
    <property type="entry name" value="Tscrpt_reg_HTH_GntR"/>
</dbReference>
<dbReference type="Gene3D" id="1.20.120.530">
    <property type="entry name" value="GntR ligand-binding domain-like"/>
    <property type="match status" value="1"/>
</dbReference>
<dbReference type="RefSeq" id="WP_229725155.1">
    <property type="nucleotide sequence ID" value="NZ_BMGR01000006.1"/>
</dbReference>